<comment type="caution">
    <text evidence="1">The sequence shown here is derived from an EMBL/GenBank/DDBJ whole genome shotgun (WGS) entry which is preliminary data.</text>
</comment>
<name>A0A9P6NL59_9BASI</name>
<dbReference type="Proteomes" id="UP000886653">
    <property type="component" value="Unassembled WGS sequence"/>
</dbReference>
<evidence type="ECO:0000313" key="2">
    <source>
        <dbReference type="Proteomes" id="UP000886653"/>
    </source>
</evidence>
<accession>A0A9P6NL59</accession>
<dbReference type="EMBL" id="MU167267">
    <property type="protein sequence ID" value="KAG0146043.1"/>
    <property type="molecule type" value="Genomic_DNA"/>
</dbReference>
<evidence type="ECO:0000313" key="1">
    <source>
        <dbReference type="EMBL" id="KAG0146043.1"/>
    </source>
</evidence>
<organism evidence="1 2">
    <name type="scientific">Cronartium quercuum f. sp. fusiforme G11</name>
    <dbReference type="NCBI Taxonomy" id="708437"/>
    <lineage>
        <taxon>Eukaryota</taxon>
        <taxon>Fungi</taxon>
        <taxon>Dikarya</taxon>
        <taxon>Basidiomycota</taxon>
        <taxon>Pucciniomycotina</taxon>
        <taxon>Pucciniomycetes</taxon>
        <taxon>Pucciniales</taxon>
        <taxon>Coleosporiaceae</taxon>
        <taxon>Cronartium</taxon>
    </lineage>
</organism>
<dbReference type="AlphaFoldDB" id="A0A9P6NL59"/>
<gene>
    <name evidence="1" type="ORF">CROQUDRAFT_93229</name>
</gene>
<keyword evidence="2" id="KW-1185">Reference proteome</keyword>
<proteinExistence type="predicted"/>
<sequence length="82" mass="8920">MSAPACKMMSQLKFKDGAFGSGYDDVSTLAMVGQEESGIETLFDMNLFSNIQLATINQQDIIVPQAPSEHWTIEDLFGSSGQ</sequence>
<protein>
    <submittedName>
        <fullName evidence="1">Uncharacterized protein</fullName>
    </submittedName>
</protein>
<reference evidence="1" key="1">
    <citation type="submission" date="2013-11" db="EMBL/GenBank/DDBJ databases">
        <title>Genome sequence of the fusiform rust pathogen reveals effectors for host alternation and coevolution with pine.</title>
        <authorList>
            <consortium name="DOE Joint Genome Institute"/>
            <person name="Smith K."/>
            <person name="Pendleton A."/>
            <person name="Kubisiak T."/>
            <person name="Anderson C."/>
            <person name="Salamov A."/>
            <person name="Aerts A."/>
            <person name="Riley R."/>
            <person name="Clum A."/>
            <person name="Lindquist E."/>
            <person name="Ence D."/>
            <person name="Campbell M."/>
            <person name="Kronenberg Z."/>
            <person name="Feau N."/>
            <person name="Dhillon B."/>
            <person name="Hamelin R."/>
            <person name="Burleigh J."/>
            <person name="Smith J."/>
            <person name="Yandell M."/>
            <person name="Nelson C."/>
            <person name="Grigoriev I."/>
            <person name="Davis J."/>
        </authorList>
    </citation>
    <scope>NUCLEOTIDE SEQUENCE</scope>
    <source>
        <strain evidence="1">G11</strain>
    </source>
</reference>